<gene>
    <name evidence="2" type="ORF">APLA_LOCUS9787</name>
</gene>
<organism evidence="2 3">
    <name type="scientific">Arctia plantaginis</name>
    <name type="common">Wood tiger moth</name>
    <name type="synonym">Phalaena plantaginis</name>
    <dbReference type="NCBI Taxonomy" id="874455"/>
    <lineage>
        <taxon>Eukaryota</taxon>
        <taxon>Metazoa</taxon>
        <taxon>Ecdysozoa</taxon>
        <taxon>Arthropoda</taxon>
        <taxon>Hexapoda</taxon>
        <taxon>Insecta</taxon>
        <taxon>Pterygota</taxon>
        <taxon>Neoptera</taxon>
        <taxon>Endopterygota</taxon>
        <taxon>Lepidoptera</taxon>
        <taxon>Glossata</taxon>
        <taxon>Ditrysia</taxon>
        <taxon>Noctuoidea</taxon>
        <taxon>Erebidae</taxon>
        <taxon>Arctiinae</taxon>
        <taxon>Arctia</taxon>
    </lineage>
</organism>
<dbReference type="InterPro" id="IPR001878">
    <property type="entry name" value="Znf_CCHC"/>
</dbReference>
<accession>A0A8S1AFU8</accession>
<dbReference type="EMBL" id="CADEBC010000520">
    <property type="protein sequence ID" value="CAB3244113.1"/>
    <property type="molecule type" value="Genomic_DNA"/>
</dbReference>
<dbReference type="Proteomes" id="UP000494106">
    <property type="component" value="Unassembled WGS sequence"/>
</dbReference>
<dbReference type="GO" id="GO:0008270">
    <property type="term" value="F:zinc ion binding"/>
    <property type="evidence" value="ECO:0007669"/>
    <property type="project" value="InterPro"/>
</dbReference>
<evidence type="ECO:0000313" key="2">
    <source>
        <dbReference type="EMBL" id="CAB3244113.1"/>
    </source>
</evidence>
<dbReference type="GO" id="GO:0003676">
    <property type="term" value="F:nucleic acid binding"/>
    <property type="evidence" value="ECO:0007669"/>
    <property type="project" value="InterPro"/>
</dbReference>
<proteinExistence type="predicted"/>
<dbReference type="Pfam" id="PF00098">
    <property type="entry name" value="zf-CCHC"/>
    <property type="match status" value="1"/>
</dbReference>
<keyword evidence="3" id="KW-1185">Reference proteome</keyword>
<feature type="domain" description="CCHC-type" evidence="1">
    <location>
        <begin position="88"/>
        <end position="100"/>
    </location>
</feature>
<comment type="caution">
    <text evidence="2">The sequence shown here is derived from an EMBL/GenBank/DDBJ whole genome shotgun (WGS) entry which is preliminary data.</text>
</comment>
<dbReference type="OrthoDB" id="116216at2759"/>
<name>A0A8S1AFU8_ARCPL</name>
<evidence type="ECO:0000259" key="1">
    <source>
        <dbReference type="Pfam" id="PF00098"/>
    </source>
</evidence>
<dbReference type="AlphaFoldDB" id="A0A8S1AFU8"/>
<reference evidence="2 3" key="1">
    <citation type="submission" date="2020-04" db="EMBL/GenBank/DDBJ databases">
        <authorList>
            <person name="Wallbank WR R."/>
            <person name="Pardo Diaz C."/>
            <person name="Kozak K."/>
            <person name="Martin S."/>
            <person name="Jiggins C."/>
            <person name="Moest M."/>
            <person name="Warren A I."/>
            <person name="Byers J.R.P. K."/>
            <person name="Montejo-Kovacevich G."/>
            <person name="Yen C E."/>
        </authorList>
    </citation>
    <scope>NUCLEOTIDE SEQUENCE [LARGE SCALE GENOMIC DNA]</scope>
</reference>
<sequence>MLTGEPQEGEFLAAYASRLFTLLMSRWSNSGKEEMVVSLMLAHMGQIESRLQRNIFSEEGTVYRMTSSKQLRSLSAPTRPLLLVAVLTCYKCGVEGHVASWGSKIWPVASSSTQPTAVPSVVKRVDICCMTPVTGIITQFGEQFPFCFDSVSRKLVGIL</sequence>
<protein>
    <recommendedName>
        <fullName evidence="1">CCHC-type domain-containing protein</fullName>
    </recommendedName>
</protein>
<evidence type="ECO:0000313" key="3">
    <source>
        <dbReference type="Proteomes" id="UP000494106"/>
    </source>
</evidence>